<evidence type="ECO:0000313" key="2">
    <source>
        <dbReference type="Proteomes" id="UP001321861"/>
    </source>
</evidence>
<gene>
    <name evidence="1" type="ORF">XA3_01480</name>
</gene>
<keyword evidence="2" id="KW-1185">Reference proteome</keyword>
<proteinExistence type="predicted"/>
<evidence type="ECO:0000313" key="1">
    <source>
        <dbReference type="EMBL" id="BDR57707.1"/>
    </source>
</evidence>
<organism evidence="1 2">
    <name type="scientific">Xylocopilactobacillus apicola</name>
    <dbReference type="NCBI Taxonomy" id="2932184"/>
    <lineage>
        <taxon>Bacteria</taxon>
        <taxon>Bacillati</taxon>
        <taxon>Bacillota</taxon>
        <taxon>Bacilli</taxon>
        <taxon>Lactobacillales</taxon>
        <taxon>Lactobacillaceae</taxon>
        <taxon>Xylocopilactobacillus</taxon>
    </lineage>
</organism>
<protein>
    <submittedName>
        <fullName evidence="1">Uncharacterized protein</fullName>
    </submittedName>
</protein>
<name>A0AAU9DA53_9LACO</name>
<dbReference type="RefSeq" id="WP_317635656.1">
    <property type="nucleotide sequence ID" value="NZ_AP026802.1"/>
</dbReference>
<dbReference type="KEGG" id="xap:XA3_01480"/>
<dbReference type="EMBL" id="AP026802">
    <property type="protein sequence ID" value="BDR57707.1"/>
    <property type="molecule type" value="Genomic_DNA"/>
</dbReference>
<reference evidence="1 2" key="1">
    <citation type="journal article" date="2023" name="Microbiol. Spectr.">
        <title>Symbiosis of Carpenter Bees with Uncharacterized Lactic Acid Bacteria Showing NAD Auxotrophy.</title>
        <authorList>
            <person name="Kawasaki S."/>
            <person name="Ozawa K."/>
            <person name="Mori T."/>
            <person name="Yamamoto A."/>
            <person name="Ito M."/>
            <person name="Ohkuma M."/>
            <person name="Sakamoto M."/>
            <person name="Matsutani M."/>
        </authorList>
    </citation>
    <scope>NUCLEOTIDE SEQUENCE [LARGE SCALE GENOMIC DNA]</scope>
    <source>
        <strain evidence="1 2">XA3</strain>
    </source>
</reference>
<accession>A0AAU9DA53</accession>
<dbReference type="Proteomes" id="UP001321861">
    <property type="component" value="Chromosome"/>
</dbReference>
<dbReference type="AlphaFoldDB" id="A0AAU9DA53"/>
<sequence>MKNLETIKNEIISLPTIMNISEEIRIITDLMNVETEDLIENKDIFRFIVNSLELSHADSGFMDVTKRNEKNFINFYVWLRKINDDYGLILNNNTIGVFGMSIEDINRSMNL</sequence>